<reference evidence="2" key="1">
    <citation type="submission" date="2022-11" db="UniProtKB">
        <authorList>
            <consortium name="WormBaseParasite"/>
        </authorList>
    </citation>
    <scope>IDENTIFICATION</scope>
</reference>
<protein>
    <submittedName>
        <fullName evidence="2">Uncharacterized protein</fullName>
    </submittedName>
</protein>
<accession>A0A915KDH8</accession>
<organism evidence="1 2">
    <name type="scientific">Romanomermis culicivorax</name>
    <name type="common">Nematode worm</name>
    <dbReference type="NCBI Taxonomy" id="13658"/>
    <lineage>
        <taxon>Eukaryota</taxon>
        <taxon>Metazoa</taxon>
        <taxon>Ecdysozoa</taxon>
        <taxon>Nematoda</taxon>
        <taxon>Enoplea</taxon>
        <taxon>Dorylaimia</taxon>
        <taxon>Mermithida</taxon>
        <taxon>Mermithoidea</taxon>
        <taxon>Mermithidae</taxon>
        <taxon>Romanomermis</taxon>
    </lineage>
</organism>
<sequence length="132" mass="15247">MIGIDVDVGTSDHQSIDEIFPIQSLRITLLNYFKIIDIDFMFSTTAAFAETPPVASIITKWMEYRDHEINFDYLEVKKHDLIMRDSARYNTKPELILANFLPGVSIMTAPKTVIQIKFLYMPTAITLEYVYC</sequence>
<dbReference type="AlphaFoldDB" id="A0A915KDH8"/>
<evidence type="ECO:0000313" key="1">
    <source>
        <dbReference type="Proteomes" id="UP000887565"/>
    </source>
</evidence>
<name>A0A915KDH8_ROMCU</name>
<proteinExistence type="predicted"/>
<evidence type="ECO:0000313" key="2">
    <source>
        <dbReference type="WBParaSite" id="nRc.2.0.1.t36121-RA"/>
    </source>
</evidence>
<dbReference type="WBParaSite" id="nRc.2.0.1.t36121-RA">
    <property type="protein sequence ID" value="nRc.2.0.1.t36121-RA"/>
    <property type="gene ID" value="nRc.2.0.1.g36121"/>
</dbReference>
<dbReference type="Proteomes" id="UP000887565">
    <property type="component" value="Unplaced"/>
</dbReference>
<keyword evidence="1" id="KW-1185">Reference proteome</keyword>